<evidence type="ECO:0000313" key="1">
    <source>
        <dbReference type="EMBL" id="OIQ79624.1"/>
    </source>
</evidence>
<name>A0A1J5Q8C0_9ZZZZ</name>
<sequence length="110" mass="11711">MAEGPVASLAAERLIRRTPDHVVPLPAEDLAYLRACLQDLAEAFGLAGCPPPSLSLLPARSLMRLLLELRQSLKPQGLEQRALVGRLAGAILRLDTACAFETARRGGGEA</sequence>
<reference evidence="1" key="1">
    <citation type="submission" date="2016-10" db="EMBL/GenBank/DDBJ databases">
        <title>Sequence of Gallionella enrichment culture.</title>
        <authorList>
            <person name="Poehlein A."/>
            <person name="Muehling M."/>
            <person name="Daniel R."/>
        </authorList>
    </citation>
    <scope>NUCLEOTIDE SEQUENCE</scope>
</reference>
<dbReference type="EMBL" id="MLJW01001183">
    <property type="protein sequence ID" value="OIQ79624.1"/>
    <property type="molecule type" value="Genomic_DNA"/>
</dbReference>
<comment type="caution">
    <text evidence="1">The sequence shown here is derived from an EMBL/GenBank/DDBJ whole genome shotgun (WGS) entry which is preliminary data.</text>
</comment>
<organism evidence="1">
    <name type="scientific">mine drainage metagenome</name>
    <dbReference type="NCBI Taxonomy" id="410659"/>
    <lineage>
        <taxon>unclassified sequences</taxon>
        <taxon>metagenomes</taxon>
        <taxon>ecological metagenomes</taxon>
    </lineage>
</organism>
<accession>A0A1J5Q8C0</accession>
<proteinExistence type="predicted"/>
<gene>
    <name evidence="1" type="ORF">GALL_386270</name>
</gene>
<protein>
    <submittedName>
        <fullName evidence="1">Uncharacterized protein</fullName>
    </submittedName>
</protein>
<dbReference type="AlphaFoldDB" id="A0A1J5Q8C0"/>